<organism evidence="2">
    <name type="scientific">Anopheles braziliensis</name>
    <dbReference type="NCBI Taxonomy" id="58242"/>
    <lineage>
        <taxon>Eukaryota</taxon>
        <taxon>Metazoa</taxon>
        <taxon>Ecdysozoa</taxon>
        <taxon>Arthropoda</taxon>
        <taxon>Hexapoda</taxon>
        <taxon>Insecta</taxon>
        <taxon>Pterygota</taxon>
        <taxon>Neoptera</taxon>
        <taxon>Endopterygota</taxon>
        <taxon>Diptera</taxon>
        <taxon>Nematocera</taxon>
        <taxon>Culicoidea</taxon>
        <taxon>Culicidae</taxon>
        <taxon>Anophelinae</taxon>
        <taxon>Anopheles</taxon>
    </lineage>
</organism>
<sequence>MVKNRISKQIAILFVFRWFSNYWVALLCVAKQKWTYHNNETECSSLTGPGRYGDENSYSSFRPASSDETLANARAT</sequence>
<protein>
    <submittedName>
        <fullName evidence="2">Putative secreted peptide</fullName>
    </submittedName>
</protein>
<proteinExistence type="predicted"/>
<evidence type="ECO:0000256" key="1">
    <source>
        <dbReference type="SAM" id="MobiDB-lite"/>
    </source>
</evidence>
<reference evidence="2" key="1">
    <citation type="submission" date="2018-01" db="EMBL/GenBank/DDBJ databases">
        <title>An insight into the sialome of Amazonian anophelines.</title>
        <authorList>
            <person name="Ribeiro J.M."/>
            <person name="Scarpassa V."/>
            <person name="Calvo E."/>
        </authorList>
    </citation>
    <scope>NUCLEOTIDE SEQUENCE</scope>
    <source>
        <tissue evidence="2">Salivary glands</tissue>
    </source>
</reference>
<evidence type="ECO:0000313" key="2">
    <source>
        <dbReference type="EMBL" id="MBW31623.1"/>
    </source>
</evidence>
<feature type="region of interest" description="Disordered" evidence="1">
    <location>
        <begin position="57"/>
        <end position="76"/>
    </location>
</feature>
<dbReference type="AlphaFoldDB" id="A0A2M3ZT00"/>
<dbReference type="EMBL" id="GGFM01010872">
    <property type="protein sequence ID" value="MBW31623.1"/>
    <property type="molecule type" value="Transcribed_RNA"/>
</dbReference>
<name>A0A2M3ZT00_9DIPT</name>
<accession>A0A2M3ZT00</accession>